<dbReference type="EMBL" id="CP013234">
    <property type="protein sequence ID" value="AMP05128.1"/>
    <property type="molecule type" value="Genomic_DNA"/>
</dbReference>
<evidence type="ECO:0000313" key="1">
    <source>
        <dbReference type="EMBL" id="AMP05128.1"/>
    </source>
</evidence>
<dbReference type="STRING" id="279113.CPter91_2782"/>
<accession>A0A127Q4X0</accession>
<name>A0A127Q4X0_9BURK</name>
<dbReference type="RefSeq" id="WP_205631687.1">
    <property type="nucleotide sequence ID" value="NZ_CP013234.1"/>
</dbReference>
<dbReference type="AlphaFoldDB" id="A0A127Q4X0"/>
<dbReference type="Proteomes" id="UP000074561">
    <property type="component" value="Chromosome"/>
</dbReference>
<proteinExistence type="predicted"/>
<dbReference type="KEGG" id="cpra:CPter91_2782"/>
<dbReference type="PATRIC" id="fig|279113.9.peg.2747"/>
<evidence type="ECO:0000313" key="2">
    <source>
        <dbReference type="Proteomes" id="UP000074561"/>
    </source>
</evidence>
<organism evidence="1 2">
    <name type="scientific">Collimonas pratensis</name>
    <dbReference type="NCBI Taxonomy" id="279113"/>
    <lineage>
        <taxon>Bacteria</taxon>
        <taxon>Pseudomonadati</taxon>
        <taxon>Pseudomonadota</taxon>
        <taxon>Betaproteobacteria</taxon>
        <taxon>Burkholderiales</taxon>
        <taxon>Oxalobacteraceae</taxon>
        <taxon>Collimonas</taxon>
    </lineage>
</organism>
<reference evidence="1 2" key="1">
    <citation type="submission" date="2015-11" db="EMBL/GenBank/DDBJ databases">
        <title>Exploring the genomic traits of fungus-feeding bacterial genus Collimonas.</title>
        <authorList>
            <person name="Song C."/>
            <person name="Schmidt R."/>
            <person name="de Jager V."/>
            <person name="Krzyzanowska D."/>
            <person name="Jongedijk E."/>
            <person name="Cankar K."/>
            <person name="Beekwilder J."/>
            <person name="van Veen A."/>
            <person name="de Boer W."/>
            <person name="van Veen J.A."/>
            <person name="Garbeva P."/>
        </authorList>
    </citation>
    <scope>NUCLEOTIDE SEQUENCE [LARGE SCALE GENOMIC DNA]</scope>
    <source>
        <strain evidence="1 2">Ter91</strain>
    </source>
</reference>
<protein>
    <submittedName>
        <fullName evidence="1">Putative short-chain dehydrogenase/reductase</fullName>
    </submittedName>
</protein>
<sequence length="45" mass="4983">MIHNAGHIDPSQDGCEIVNGVADRVRSEMFRRIGLEDLLHPKVVG</sequence>
<gene>
    <name evidence="1" type="ORF">CPter91_2782</name>
</gene>